<gene>
    <name evidence="13" type="primary">lysS</name>
    <name evidence="16" type="ORF">SAMN03084138_01768</name>
</gene>
<dbReference type="EC" id="6.1.1.6" evidence="13"/>
<evidence type="ECO:0000256" key="3">
    <source>
        <dbReference type="ARBA" id="ARBA00011738"/>
    </source>
</evidence>
<dbReference type="CDD" id="cd00775">
    <property type="entry name" value="LysRS_core"/>
    <property type="match status" value="1"/>
</dbReference>
<dbReference type="NCBIfam" id="NF001756">
    <property type="entry name" value="PRK00484.1"/>
    <property type="match status" value="1"/>
</dbReference>
<dbReference type="RefSeq" id="WP_074926610.1">
    <property type="nucleotide sequence ID" value="NZ_FOWR01000011.1"/>
</dbReference>
<keyword evidence="7 13" id="KW-0547">Nucleotide-binding</keyword>
<dbReference type="SUPFAM" id="SSF55681">
    <property type="entry name" value="Class II aaRS and biotin synthetases"/>
    <property type="match status" value="1"/>
</dbReference>
<dbReference type="GO" id="GO:0005829">
    <property type="term" value="C:cytosol"/>
    <property type="evidence" value="ECO:0007669"/>
    <property type="project" value="UniProtKB-ARBA"/>
</dbReference>
<dbReference type="Pfam" id="PF01336">
    <property type="entry name" value="tRNA_anti-codon"/>
    <property type="match status" value="1"/>
</dbReference>
<dbReference type="InterPro" id="IPR002313">
    <property type="entry name" value="Lys-tRNA-ligase_II"/>
</dbReference>
<dbReference type="GO" id="GO:0000049">
    <property type="term" value="F:tRNA binding"/>
    <property type="evidence" value="ECO:0007669"/>
    <property type="project" value="TreeGrafter"/>
</dbReference>
<comment type="subcellular location">
    <subcellularLocation>
        <location evidence="1 13">Cytoplasm</location>
    </subcellularLocation>
</comment>
<keyword evidence="8 13" id="KW-0067">ATP-binding</keyword>
<accession>A0A1I5NZU8</accession>
<evidence type="ECO:0000256" key="7">
    <source>
        <dbReference type="ARBA" id="ARBA00022741"/>
    </source>
</evidence>
<dbReference type="InterPro" id="IPR045864">
    <property type="entry name" value="aa-tRNA-synth_II/BPL/LPL"/>
</dbReference>
<evidence type="ECO:0000313" key="17">
    <source>
        <dbReference type="Proteomes" id="UP000182692"/>
    </source>
</evidence>
<dbReference type="InterPro" id="IPR006195">
    <property type="entry name" value="aa-tRNA-synth_II"/>
</dbReference>
<evidence type="ECO:0000256" key="12">
    <source>
        <dbReference type="ARBA" id="ARBA00048573"/>
    </source>
</evidence>
<dbReference type="FunFam" id="2.40.50.140:FF:000024">
    <property type="entry name" value="Lysine--tRNA ligase"/>
    <property type="match status" value="1"/>
</dbReference>
<dbReference type="GO" id="GO:0004824">
    <property type="term" value="F:lysine-tRNA ligase activity"/>
    <property type="evidence" value="ECO:0007669"/>
    <property type="project" value="UniProtKB-UniRule"/>
</dbReference>
<evidence type="ECO:0000256" key="9">
    <source>
        <dbReference type="ARBA" id="ARBA00022842"/>
    </source>
</evidence>
<keyword evidence="9 13" id="KW-0460">Magnesium</keyword>
<evidence type="ECO:0000256" key="1">
    <source>
        <dbReference type="ARBA" id="ARBA00004496"/>
    </source>
</evidence>
<dbReference type="PANTHER" id="PTHR42918">
    <property type="entry name" value="LYSYL-TRNA SYNTHETASE"/>
    <property type="match status" value="1"/>
</dbReference>
<dbReference type="InterPro" id="IPR004364">
    <property type="entry name" value="Aa-tRNA-synt_II"/>
</dbReference>
<dbReference type="GO" id="GO:0005524">
    <property type="term" value="F:ATP binding"/>
    <property type="evidence" value="ECO:0007669"/>
    <property type="project" value="UniProtKB-UniRule"/>
</dbReference>
<dbReference type="Proteomes" id="UP000182692">
    <property type="component" value="Unassembled WGS sequence"/>
</dbReference>
<comment type="cofactor">
    <cofactor evidence="13 14">
        <name>Mg(2+)</name>
        <dbReference type="ChEBI" id="CHEBI:18420"/>
    </cofactor>
    <text evidence="13 14">Binds 3 Mg(2+) ions per subunit.</text>
</comment>
<dbReference type="Gene3D" id="3.30.930.10">
    <property type="entry name" value="Bira Bifunctional Protein, Domain 2"/>
    <property type="match status" value="1"/>
</dbReference>
<evidence type="ECO:0000256" key="14">
    <source>
        <dbReference type="RuleBase" id="RU000336"/>
    </source>
</evidence>
<dbReference type="GO" id="GO:0042803">
    <property type="term" value="F:protein homodimerization activity"/>
    <property type="evidence" value="ECO:0007669"/>
    <property type="project" value="UniProtKB-ARBA"/>
</dbReference>
<dbReference type="InterPro" id="IPR018149">
    <property type="entry name" value="Lys-tRNA-synth_II_C"/>
</dbReference>
<dbReference type="HAMAP" id="MF_00252">
    <property type="entry name" value="Lys_tRNA_synth_class2"/>
    <property type="match status" value="1"/>
</dbReference>
<evidence type="ECO:0000256" key="10">
    <source>
        <dbReference type="ARBA" id="ARBA00022917"/>
    </source>
</evidence>
<feature type="domain" description="Aminoacyl-transfer RNA synthetases class-II family profile" evidence="15">
    <location>
        <begin position="173"/>
        <end position="498"/>
    </location>
</feature>
<dbReference type="SUPFAM" id="SSF50249">
    <property type="entry name" value="Nucleic acid-binding proteins"/>
    <property type="match status" value="1"/>
</dbReference>
<dbReference type="Pfam" id="PF00152">
    <property type="entry name" value="tRNA-synt_2"/>
    <property type="match status" value="1"/>
</dbReference>
<evidence type="ECO:0000256" key="5">
    <source>
        <dbReference type="ARBA" id="ARBA00022598"/>
    </source>
</evidence>
<feature type="binding site" evidence="13">
    <location>
        <position position="417"/>
    </location>
    <ligand>
        <name>Mg(2+)</name>
        <dbReference type="ChEBI" id="CHEBI:18420"/>
        <label>2</label>
    </ligand>
</feature>
<evidence type="ECO:0000256" key="13">
    <source>
        <dbReference type="HAMAP-Rule" id="MF_00252"/>
    </source>
</evidence>
<dbReference type="AlphaFoldDB" id="A0A1I5NZU8"/>
<name>A0A1I5NZU8_9GAMM</name>
<keyword evidence="11 13" id="KW-0030">Aminoacyl-tRNA synthetase</keyword>
<dbReference type="InterPro" id="IPR012340">
    <property type="entry name" value="NA-bd_OB-fold"/>
</dbReference>
<evidence type="ECO:0000256" key="6">
    <source>
        <dbReference type="ARBA" id="ARBA00022723"/>
    </source>
</evidence>
<dbReference type="GO" id="GO:0000287">
    <property type="term" value="F:magnesium ion binding"/>
    <property type="evidence" value="ECO:0007669"/>
    <property type="project" value="UniProtKB-UniRule"/>
</dbReference>
<organism evidence="16 17">
    <name type="scientific">Enterovibrio norvegicus DSM 15893</name>
    <dbReference type="NCBI Taxonomy" id="1121869"/>
    <lineage>
        <taxon>Bacteria</taxon>
        <taxon>Pseudomonadati</taxon>
        <taxon>Pseudomonadota</taxon>
        <taxon>Gammaproteobacteria</taxon>
        <taxon>Vibrionales</taxon>
        <taxon>Vibrionaceae</taxon>
        <taxon>Enterovibrio</taxon>
    </lineage>
</organism>
<protein>
    <recommendedName>
        <fullName evidence="13">Lysine--tRNA ligase</fullName>
        <ecNumber evidence="13">6.1.1.6</ecNumber>
    </recommendedName>
    <alternativeName>
        <fullName evidence="13">Lysyl-tRNA synthetase</fullName>
        <shortName evidence="13">LysRS</shortName>
    </alternativeName>
</protein>
<sequence length="502" mass="57212">MTDQLLDENKLIAERRAKLNHIRQNCKANGHPNDFRREHTAADLQAEFGEKSKEELEALDHKVTVAGRIMAKRGPFLALQDVNGRIQAYAAKDVQNVLKEQYQGLDIGDIIGVTGALHKSGKGDLYVNMEEYQLLTKALRPLPEKFHGLTDQETRYRQRYVDLIVNEDSRNAFKVRSKLISAIRRYMESKDFMEVETPMMQVIPGGASARPFITHHNALDQEMYLRIAPELYLKRLVVGGFERVFEINRNFRNEGLSPRHNPEFTMIEFYMAYADYNDLINLTEDMLRTVAIEVLGNSAMPYGEHTVEFGGKYARMTMLEAIKQYNPDHADIQALDDEGVQNRDLMVSIAKSLDIYVEKFWTCGQLLEEIFGETAEPKLIQPTFITGYPADISPLARRSDNNPFFTDRFEFFIGGREVANGFSELNDAEDQDNRFKAQVDAKESGDDEAMFYDADYITALEHGLPPTAGQGIGIDRLAMLFTNTHTIRDVILFPAMRPQNKG</sequence>
<comment type="subunit">
    <text evidence="3 13">Homodimer.</text>
</comment>
<feature type="binding site" evidence="13">
    <location>
        <position position="417"/>
    </location>
    <ligand>
        <name>Mg(2+)</name>
        <dbReference type="ChEBI" id="CHEBI:18420"/>
        <label>1</label>
    </ligand>
</feature>
<dbReference type="InterPro" id="IPR004365">
    <property type="entry name" value="NA-bd_OB_tRNA"/>
</dbReference>
<keyword evidence="10 13" id="KW-0648">Protein biosynthesis</keyword>
<dbReference type="STRING" id="1121869.SAMN03084138_01768"/>
<dbReference type="EMBL" id="FOWR01000011">
    <property type="protein sequence ID" value="SFP27388.1"/>
    <property type="molecule type" value="Genomic_DNA"/>
</dbReference>
<dbReference type="PRINTS" id="PR00982">
    <property type="entry name" value="TRNASYNTHLYS"/>
</dbReference>
<dbReference type="FunFam" id="3.30.930.10:FF:000001">
    <property type="entry name" value="Lysine--tRNA ligase"/>
    <property type="match status" value="1"/>
</dbReference>
<dbReference type="GeneID" id="35871629"/>
<proteinExistence type="inferred from homology"/>
<evidence type="ECO:0000256" key="11">
    <source>
        <dbReference type="ARBA" id="ARBA00023146"/>
    </source>
</evidence>
<dbReference type="InterPro" id="IPR044136">
    <property type="entry name" value="Lys-tRNA-ligase_II_N"/>
</dbReference>
<dbReference type="Gene3D" id="2.40.50.140">
    <property type="entry name" value="Nucleic acid-binding proteins"/>
    <property type="match status" value="1"/>
</dbReference>
<dbReference type="PANTHER" id="PTHR42918:SF15">
    <property type="entry name" value="LYSINE--TRNA LIGASE, CHLOROPLASTIC_MITOCHONDRIAL"/>
    <property type="match status" value="1"/>
</dbReference>
<feature type="binding site" evidence="13">
    <location>
        <position position="410"/>
    </location>
    <ligand>
        <name>Mg(2+)</name>
        <dbReference type="ChEBI" id="CHEBI:18420"/>
        <label>1</label>
    </ligand>
</feature>
<keyword evidence="4 13" id="KW-0963">Cytoplasm</keyword>
<evidence type="ECO:0000256" key="2">
    <source>
        <dbReference type="ARBA" id="ARBA00008226"/>
    </source>
</evidence>
<keyword evidence="5 13" id="KW-0436">Ligase</keyword>
<evidence type="ECO:0000259" key="15">
    <source>
        <dbReference type="PROSITE" id="PS50862"/>
    </source>
</evidence>
<dbReference type="NCBIfam" id="TIGR00499">
    <property type="entry name" value="lysS_bact"/>
    <property type="match status" value="1"/>
</dbReference>
<evidence type="ECO:0000256" key="4">
    <source>
        <dbReference type="ARBA" id="ARBA00022490"/>
    </source>
</evidence>
<keyword evidence="6 13" id="KW-0479">Metal-binding</keyword>
<comment type="similarity">
    <text evidence="2 13">Belongs to the class-II aminoacyl-tRNA synthetase family.</text>
</comment>
<evidence type="ECO:0000313" key="16">
    <source>
        <dbReference type="EMBL" id="SFP27388.1"/>
    </source>
</evidence>
<dbReference type="OrthoDB" id="9802326at2"/>
<reference evidence="16 17" key="1">
    <citation type="submission" date="2016-10" db="EMBL/GenBank/DDBJ databases">
        <authorList>
            <person name="de Groot N.N."/>
        </authorList>
    </citation>
    <scope>NUCLEOTIDE SEQUENCE [LARGE SCALE GENOMIC DNA]</scope>
    <source>
        <strain evidence="16 17">DSM 15893</strain>
    </source>
</reference>
<dbReference type="PROSITE" id="PS50862">
    <property type="entry name" value="AA_TRNA_LIGASE_II"/>
    <property type="match status" value="1"/>
</dbReference>
<dbReference type="CDD" id="cd04322">
    <property type="entry name" value="LysRS_N"/>
    <property type="match status" value="1"/>
</dbReference>
<comment type="catalytic activity">
    <reaction evidence="12 13 14">
        <text>tRNA(Lys) + L-lysine + ATP = L-lysyl-tRNA(Lys) + AMP + diphosphate</text>
        <dbReference type="Rhea" id="RHEA:20792"/>
        <dbReference type="Rhea" id="RHEA-COMP:9696"/>
        <dbReference type="Rhea" id="RHEA-COMP:9697"/>
        <dbReference type="ChEBI" id="CHEBI:30616"/>
        <dbReference type="ChEBI" id="CHEBI:32551"/>
        <dbReference type="ChEBI" id="CHEBI:33019"/>
        <dbReference type="ChEBI" id="CHEBI:78442"/>
        <dbReference type="ChEBI" id="CHEBI:78529"/>
        <dbReference type="ChEBI" id="CHEBI:456215"/>
        <dbReference type="EC" id="6.1.1.6"/>
    </reaction>
</comment>
<dbReference type="GO" id="GO:0006430">
    <property type="term" value="P:lysyl-tRNA aminoacylation"/>
    <property type="evidence" value="ECO:0007669"/>
    <property type="project" value="UniProtKB-UniRule"/>
</dbReference>
<evidence type="ECO:0000256" key="8">
    <source>
        <dbReference type="ARBA" id="ARBA00022840"/>
    </source>
</evidence>